<gene>
    <name evidence="1" type="ORF">QBC36DRAFT_340585</name>
</gene>
<dbReference type="EMBL" id="MU866636">
    <property type="protein sequence ID" value="KAK4171124.1"/>
    <property type="molecule type" value="Genomic_DNA"/>
</dbReference>
<evidence type="ECO:0000313" key="2">
    <source>
        <dbReference type="Proteomes" id="UP001302321"/>
    </source>
</evidence>
<sequence>MFEFHESNGDNNFPLFPQQNTNSFSVDAMTKATTAPSQPAFNGLSLDTTAMFNSYLASALPTNIQVPQQYPFIAHPQPR</sequence>
<evidence type="ECO:0000313" key="1">
    <source>
        <dbReference type="EMBL" id="KAK4171124.1"/>
    </source>
</evidence>
<organism evidence="1 2">
    <name type="scientific">Triangularia setosa</name>
    <dbReference type="NCBI Taxonomy" id="2587417"/>
    <lineage>
        <taxon>Eukaryota</taxon>
        <taxon>Fungi</taxon>
        <taxon>Dikarya</taxon>
        <taxon>Ascomycota</taxon>
        <taxon>Pezizomycotina</taxon>
        <taxon>Sordariomycetes</taxon>
        <taxon>Sordariomycetidae</taxon>
        <taxon>Sordariales</taxon>
        <taxon>Podosporaceae</taxon>
        <taxon>Triangularia</taxon>
    </lineage>
</organism>
<accession>A0AAN6VWK2</accession>
<keyword evidence="2" id="KW-1185">Reference proteome</keyword>
<reference evidence="1" key="2">
    <citation type="submission" date="2023-05" db="EMBL/GenBank/DDBJ databases">
        <authorList>
            <consortium name="Lawrence Berkeley National Laboratory"/>
            <person name="Steindorff A."/>
            <person name="Hensen N."/>
            <person name="Bonometti L."/>
            <person name="Westerberg I."/>
            <person name="Brannstrom I.O."/>
            <person name="Guillou S."/>
            <person name="Cros-Aarteil S."/>
            <person name="Calhoun S."/>
            <person name="Haridas S."/>
            <person name="Kuo A."/>
            <person name="Mondo S."/>
            <person name="Pangilinan J."/>
            <person name="Riley R."/>
            <person name="Labutti K."/>
            <person name="Andreopoulos B."/>
            <person name="Lipzen A."/>
            <person name="Chen C."/>
            <person name="Yanf M."/>
            <person name="Daum C."/>
            <person name="Ng V."/>
            <person name="Clum A."/>
            <person name="Ohm R."/>
            <person name="Martin F."/>
            <person name="Silar P."/>
            <person name="Natvig D."/>
            <person name="Lalanne C."/>
            <person name="Gautier V."/>
            <person name="Ament-Velasquez S.L."/>
            <person name="Kruys A."/>
            <person name="Hutchinson M.I."/>
            <person name="Powell A.J."/>
            <person name="Barry K."/>
            <person name="Miller A.N."/>
            <person name="Grigoriev I.V."/>
            <person name="Debuchy R."/>
            <person name="Gladieux P."/>
            <person name="Thoren M.H."/>
            <person name="Johannesson H."/>
        </authorList>
    </citation>
    <scope>NUCLEOTIDE SEQUENCE</scope>
    <source>
        <strain evidence="1">CBS 892.96</strain>
    </source>
</reference>
<dbReference type="Proteomes" id="UP001302321">
    <property type="component" value="Unassembled WGS sequence"/>
</dbReference>
<dbReference type="AlphaFoldDB" id="A0AAN6VWK2"/>
<reference evidence="1" key="1">
    <citation type="journal article" date="2023" name="Mol. Phylogenet. Evol.">
        <title>Genome-scale phylogeny and comparative genomics of the fungal order Sordariales.</title>
        <authorList>
            <person name="Hensen N."/>
            <person name="Bonometti L."/>
            <person name="Westerberg I."/>
            <person name="Brannstrom I.O."/>
            <person name="Guillou S."/>
            <person name="Cros-Aarteil S."/>
            <person name="Calhoun S."/>
            <person name="Haridas S."/>
            <person name="Kuo A."/>
            <person name="Mondo S."/>
            <person name="Pangilinan J."/>
            <person name="Riley R."/>
            <person name="LaButti K."/>
            <person name="Andreopoulos B."/>
            <person name="Lipzen A."/>
            <person name="Chen C."/>
            <person name="Yan M."/>
            <person name="Daum C."/>
            <person name="Ng V."/>
            <person name="Clum A."/>
            <person name="Steindorff A."/>
            <person name="Ohm R.A."/>
            <person name="Martin F."/>
            <person name="Silar P."/>
            <person name="Natvig D.O."/>
            <person name="Lalanne C."/>
            <person name="Gautier V."/>
            <person name="Ament-Velasquez S.L."/>
            <person name="Kruys A."/>
            <person name="Hutchinson M.I."/>
            <person name="Powell A.J."/>
            <person name="Barry K."/>
            <person name="Miller A.N."/>
            <person name="Grigoriev I.V."/>
            <person name="Debuchy R."/>
            <person name="Gladieux P."/>
            <person name="Hiltunen Thoren M."/>
            <person name="Johannesson H."/>
        </authorList>
    </citation>
    <scope>NUCLEOTIDE SEQUENCE</scope>
    <source>
        <strain evidence="1">CBS 892.96</strain>
    </source>
</reference>
<comment type="caution">
    <text evidence="1">The sequence shown here is derived from an EMBL/GenBank/DDBJ whole genome shotgun (WGS) entry which is preliminary data.</text>
</comment>
<protein>
    <submittedName>
        <fullName evidence="1">Uncharacterized protein</fullName>
    </submittedName>
</protein>
<proteinExistence type="predicted"/>
<name>A0AAN6VWK2_9PEZI</name>